<evidence type="ECO:0000259" key="8">
    <source>
        <dbReference type="PROSITE" id="PS50928"/>
    </source>
</evidence>
<keyword evidence="3" id="KW-1003">Cell membrane</keyword>
<dbReference type="Gene3D" id="1.10.3720.10">
    <property type="entry name" value="MetI-like"/>
    <property type="match status" value="1"/>
</dbReference>
<evidence type="ECO:0000256" key="5">
    <source>
        <dbReference type="ARBA" id="ARBA00022989"/>
    </source>
</evidence>
<name>A0ABT5BUG1_9BACT</name>
<evidence type="ECO:0000256" key="1">
    <source>
        <dbReference type="ARBA" id="ARBA00004651"/>
    </source>
</evidence>
<dbReference type="Pfam" id="PF00528">
    <property type="entry name" value="BPD_transp_1"/>
    <property type="match status" value="1"/>
</dbReference>
<dbReference type="InterPro" id="IPR035906">
    <property type="entry name" value="MetI-like_sf"/>
</dbReference>
<keyword evidence="5 7" id="KW-1133">Transmembrane helix</keyword>
<feature type="transmembrane region" description="Helical" evidence="7">
    <location>
        <begin position="117"/>
        <end position="138"/>
    </location>
</feature>
<comment type="similarity">
    <text evidence="7">Belongs to the binding-protein-dependent transport system permease family.</text>
</comment>
<protein>
    <submittedName>
        <fullName evidence="9">Carbohydrate ABC transporter permease</fullName>
    </submittedName>
</protein>
<evidence type="ECO:0000313" key="10">
    <source>
        <dbReference type="Proteomes" id="UP001217485"/>
    </source>
</evidence>
<feature type="transmembrane region" description="Helical" evidence="7">
    <location>
        <begin position="150"/>
        <end position="173"/>
    </location>
</feature>
<dbReference type="InterPro" id="IPR000515">
    <property type="entry name" value="MetI-like"/>
</dbReference>
<comment type="subcellular location">
    <subcellularLocation>
        <location evidence="1 7">Cell membrane</location>
        <topology evidence="1 7">Multi-pass membrane protein</topology>
    </subcellularLocation>
</comment>
<feature type="transmembrane region" description="Helical" evidence="7">
    <location>
        <begin position="256"/>
        <end position="277"/>
    </location>
</feature>
<feature type="domain" description="ABC transmembrane type-1" evidence="8">
    <location>
        <begin position="82"/>
        <end position="277"/>
    </location>
</feature>
<gene>
    <name evidence="9" type="ORF">POL72_05510</name>
</gene>
<dbReference type="PROSITE" id="PS50928">
    <property type="entry name" value="ABC_TM1"/>
    <property type="match status" value="1"/>
</dbReference>
<dbReference type="EMBL" id="JAQNDK010000001">
    <property type="protein sequence ID" value="MDC0677189.1"/>
    <property type="molecule type" value="Genomic_DNA"/>
</dbReference>
<proteinExistence type="inferred from homology"/>
<keyword evidence="10" id="KW-1185">Reference proteome</keyword>
<keyword evidence="4 7" id="KW-0812">Transmembrane</keyword>
<reference evidence="9 10" key="1">
    <citation type="submission" date="2023-01" db="EMBL/GenBank/DDBJ databases">
        <title>Minimal conservation of predation-associated metabolite biosynthetic gene clusters underscores biosynthetic potential of Myxococcota including descriptions for ten novel species: Archangium lansinium sp. nov., Myxococcus landrumus sp. nov., Nannocystis bai.</title>
        <authorList>
            <person name="Ahearne A."/>
            <person name="Stevens C."/>
            <person name="Dowd S."/>
        </authorList>
    </citation>
    <scope>NUCLEOTIDE SEQUENCE [LARGE SCALE GENOMIC DNA]</scope>
    <source>
        <strain evidence="9 10">WIWO2</strain>
    </source>
</reference>
<dbReference type="InterPro" id="IPR050901">
    <property type="entry name" value="BP-dep_ABC_trans_perm"/>
</dbReference>
<dbReference type="PANTHER" id="PTHR32243:SF18">
    <property type="entry name" value="INNER MEMBRANE ABC TRANSPORTER PERMEASE PROTEIN YCJP"/>
    <property type="match status" value="1"/>
</dbReference>
<dbReference type="RefSeq" id="WP_272093958.1">
    <property type="nucleotide sequence ID" value="NZ_JAQNDK010000001.1"/>
</dbReference>
<keyword evidence="2 7" id="KW-0813">Transport</keyword>
<dbReference type="PANTHER" id="PTHR32243">
    <property type="entry name" value="MALTOSE TRANSPORT SYSTEM PERMEASE-RELATED"/>
    <property type="match status" value="1"/>
</dbReference>
<dbReference type="CDD" id="cd06261">
    <property type="entry name" value="TM_PBP2"/>
    <property type="match status" value="1"/>
</dbReference>
<evidence type="ECO:0000256" key="3">
    <source>
        <dbReference type="ARBA" id="ARBA00022475"/>
    </source>
</evidence>
<evidence type="ECO:0000256" key="6">
    <source>
        <dbReference type="ARBA" id="ARBA00023136"/>
    </source>
</evidence>
<evidence type="ECO:0000256" key="2">
    <source>
        <dbReference type="ARBA" id="ARBA00022448"/>
    </source>
</evidence>
<organism evidence="9 10">
    <name type="scientific">Sorangium atrum</name>
    <dbReference type="NCBI Taxonomy" id="2995308"/>
    <lineage>
        <taxon>Bacteria</taxon>
        <taxon>Pseudomonadati</taxon>
        <taxon>Myxococcota</taxon>
        <taxon>Polyangia</taxon>
        <taxon>Polyangiales</taxon>
        <taxon>Polyangiaceae</taxon>
        <taxon>Sorangium</taxon>
    </lineage>
</organism>
<feature type="transmembrane region" description="Helical" evidence="7">
    <location>
        <begin position="21"/>
        <end position="43"/>
    </location>
</feature>
<keyword evidence="6 7" id="KW-0472">Membrane</keyword>
<dbReference type="Proteomes" id="UP001217485">
    <property type="component" value="Unassembled WGS sequence"/>
</dbReference>
<evidence type="ECO:0000313" key="9">
    <source>
        <dbReference type="EMBL" id="MDC0677189.1"/>
    </source>
</evidence>
<feature type="transmembrane region" description="Helical" evidence="7">
    <location>
        <begin position="194"/>
        <end position="219"/>
    </location>
</feature>
<evidence type="ECO:0000256" key="4">
    <source>
        <dbReference type="ARBA" id="ARBA00022692"/>
    </source>
</evidence>
<evidence type="ECO:0000256" key="7">
    <source>
        <dbReference type="RuleBase" id="RU363032"/>
    </source>
</evidence>
<sequence>MSGAPRRAARRRSPGQGALRALFYVLVAAVLVFTVFPFVWAFVSSIKPDDELFTTPVRYWPGRATLDNYRLVLANGEFQTALLNSVIVAVSVTAVSLAVGSLAAYALGRFRFRGRSLVLYVVLGMTIFPQIAVLGALFEMINFFKLYNQLTALILTYLIFTLPFTVWVLTGFMKAIPREIEEAAYVDGATHWQVFTRVMLPLAVPGMATTGILAFIAAWNEFLFALSFTQTPDKRTVTYAIQAFSTTSSGLYEIPWGQTMAASIVVTVPLVVLTLVFQRRILAGLTAGAVKG</sequence>
<dbReference type="SUPFAM" id="SSF161098">
    <property type="entry name" value="MetI-like"/>
    <property type="match status" value="1"/>
</dbReference>
<comment type="caution">
    <text evidence="9">The sequence shown here is derived from an EMBL/GenBank/DDBJ whole genome shotgun (WGS) entry which is preliminary data.</text>
</comment>
<accession>A0ABT5BUG1</accession>
<feature type="transmembrane region" description="Helical" evidence="7">
    <location>
        <begin position="81"/>
        <end position="105"/>
    </location>
</feature>